<evidence type="ECO:0000313" key="2">
    <source>
        <dbReference type="EMBL" id="MFD1659496.1"/>
    </source>
</evidence>
<name>A0ABW4IS47_9ACTN</name>
<dbReference type="Pfam" id="PF01370">
    <property type="entry name" value="Epimerase"/>
    <property type="match status" value="1"/>
</dbReference>
<dbReference type="RefSeq" id="WP_381082696.1">
    <property type="nucleotide sequence ID" value="NZ_JBHUDX010000041.1"/>
</dbReference>
<dbReference type="InterPro" id="IPR036291">
    <property type="entry name" value="NAD(P)-bd_dom_sf"/>
</dbReference>
<sequence>MVVGGTGFIGRAVVEALLDGPCDGIAPPVVKVLCRHPPPPAQRNDRVQYVIGDLSDPRTLQGVCSGLTTVVHAASYVGGEPRHCREVNHLGTLALLEESGRADVRRFVYISTAAVYGFGPHRGLTEMEAVPAPQSAASASRLEAEHAVRRAGGVVLRPHLIYGPGDRWFIPTMARLLHRVPMWPRGLSPHSSVLHANDLGRVVAALVDGERPPAAGHVYHVAHPRPESMRALASTVCRWLGLPQPEDSLSAAEHRLLTTQALPALSAHQYDLLTQDHWYDTSRIWRHTEVACGAGFKARFAECSGWYRRHLVDLLEA</sequence>
<proteinExistence type="predicted"/>
<evidence type="ECO:0000313" key="3">
    <source>
        <dbReference type="Proteomes" id="UP001597261"/>
    </source>
</evidence>
<reference evidence="3" key="1">
    <citation type="journal article" date="2019" name="Int. J. Syst. Evol. Microbiol.">
        <title>The Global Catalogue of Microorganisms (GCM) 10K type strain sequencing project: providing services to taxonomists for standard genome sequencing and annotation.</title>
        <authorList>
            <consortium name="The Broad Institute Genomics Platform"/>
            <consortium name="The Broad Institute Genome Sequencing Center for Infectious Disease"/>
            <person name="Wu L."/>
            <person name="Ma J."/>
        </authorList>
    </citation>
    <scope>NUCLEOTIDE SEQUENCE [LARGE SCALE GENOMIC DNA]</scope>
    <source>
        <strain evidence="3">CGMCC 1.12470</strain>
    </source>
</reference>
<dbReference type="Proteomes" id="UP001597261">
    <property type="component" value="Unassembled WGS sequence"/>
</dbReference>
<protein>
    <submittedName>
        <fullName evidence="2">NAD-dependent epimerase/dehydratase family protein</fullName>
    </submittedName>
</protein>
<dbReference type="InterPro" id="IPR001509">
    <property type="entry name" value="Epimerase_deHydtase"/>
</dbReference>
<dbReference type="EMBL" id="JBHUDX010000041">
    <property type="protein sequence ID" value="MFD1659496.1"/>
    <property type="molecule type" value="Genomic_DNA"/>
</dbReference>
<comment type="caution">
    <text evidence="2">The sequence shown here is derived from an EMBL/GenBank/DDBJ whole genome shotgun (WGS) entry which is preliminary data.</text>
</comment>
<gene>
    <name evidence="2" type="ORF">ACFSL4_15110</name>
</gene>
<dbReference type="InterPro" id="IPR050177">
    <property type="entry name" value="Lipid_A_modif_metabolic_enz"/>
</dbReference>
<feature type="domain" description="NAD-dependent epimerase/dehydratase" evidence="1">
    <location>
        <begin position="1"/>
        <end position="221"/>
    </location>
</feature>
<dbReference type="Gene3D" id="3.40.50.720">
    <property type="entry name" value="NAD(P)-binding Rossmann-like Domain"/>
    <property type="match status" value="1"/>
</dbReference>
<dbReference type="SUPFAM" id="SSF51735">
    <property type="entry name" value="NAD(P)-binding Rossmann-fold domains"/>
    <property type="match status" value="1"/>
</dbReference>
<evidence type="ECO:0000259" key="1">
    <source>
        <dbReference type="Pfam" id="PF01370"/>
    </source>
</evidence>
<dbReference type="PANTHER" id="PTHR43245:SF58">
    <property type="entry name" value="BLL5923 PROTEIN"/>
    <property type="match status" value="1"/>
</dbReference>
<organism evidence="2 3">
    <name type="scientific">Streptomyces caeni</name>
    <dbReference type="NCBI Taxonomy" id="2307231"/>
    <lineage>
        <taxon>Bacteria</taxon>
        <taxon>Bacillati</taxon>
        <taxon>Actinomycetota</taxon>
        <taxon>Actinomycetes</taxon>
        <taxon>Kitasatosporales</taxon>
        <taxon>Streptomycetaceae</taxon>
        <taxon>Streptomyces</taxon>
    </lineage>
</organism>
<dbReference type="PANTHER" id="PTHR43245">
    <property type="entry name" value="BIFUNCTIONAL POLYMYXIN RESISTANCE PROTEIN ARNA"/>
    <property type="match status" value="1"/>
</dbReference>
<accession>A0ABW4IS47</accession>
<keyword evidence="3" id="KW-1185">Reference proteome</keyword>